<reference evidence="2" key="1">
    <citation type="submission" date="2015-07" db="EMBL/GenBank/DDBJ databases">
        <title>Transcriptome Assembly of Anthurium amnicola.</title>
        <authorList>
            <person name="Suzuki J."/>
        </authorList>
    </citation>
    <scope>NUCLEOTIDE SEQUENCE</scope>
</reference>
<dbReference type="SUPFAM" id="SSF53474">
    <property type="entry name" value="alpha/beta-Hydrolases"/>
    <property type="match status" value="1"/>
</dbReference>
<proteinExistence type="predicted"/>
<dbReference type="PANTHER" id="PTHR31479:SF3">
    <property type="entry name" value="ALPHA_BETA-HYDROLASES SUPERFAMILY PROTEIN"/>
    <property type="match status" value="1"/>
</dbReference>
<dbReference type="EMBL" id="GDJX01014086">
    <property type="protein sequence ID" value="JAT53850.1"/>
    <property type="molecule type" value="Transcribed_RNA"/>
</dbReference>
<protein>
    <submittedName>
        <fullName evidence="2">GDSL esterase/lipase At4g10955</fullName>
    </submittedName>
</protein>
<sequence length="497" mass="54241">LLFRHLLFPSPSLLKGLPLPSPCGSTGLGKCCFSASPLPAAGGGGGADLRSRQHPRGADTTTRHRSTSITMLRWSPSPRARRDVSDDEVFAAAVTAATAAVVAASRGGGGDPEEPSGGTKDSDDAEKKPPAEGEQHPYDFRVCGPRNVSSPSWRDLFRSSWKDPNYKRMVVACFIQAAYLLELDRQQKKTEGNGLAPNWWRPFKYKLVRTLVDERDGSIYGAILEWDRAAALSEFVVMRPSGAPRAILVLRGTLLKSPTMRRDLEDDLRFLAWESLKGSVRFNGALDALNSVVERYGSEDVCVGGHSLGAAFALQVGKALAKQGVFLECHLFNPPSLSLAMSTRSIGEQAVLAWKRVKAVFPVNVDATQMQNVLEETDGGSPGMNQPSTEIKMKWVPNLYVNSRDYICCYYTDPSETSGNDSGTGNDLNQIEADDCRGTASAKLFLTSKGPKKFLQAHGLQQWWSDDVELQLAVNESKLINRQLRSLYAPSPPLPRG</sequence>
<accession>A0A1D1YGT1</accession>
<evidence type="ECO:0000313" key="2">
    <source>
        <dbReference type="EMBL" id="JAT53850.1"/>
    </source>
</evidence>
<feature type="region of interest" description="Disordered" evidence="1">
    <location>
        <begin position="103"/>
        <end position="143"/>
    </location>
</feature>
<feature type="region of interest" description="Disordered" evidence="1">
    <location>
        <begin position="42"/>
        <end position="67"/>
    </location>
</feature>
<feature type="compositionally biased region" description="Basic and acidic residues" evidence="1">
    <location>
        <begin position="120"/>
        <end position="139"/>
    </location>
</feature>
<feature type="non-terminal residue" evidence="2">
    <location>
        <position position="1"/>
    </location>
</feature>
<organism evidence="2">
    <name type="scientific">Anthurium amnicola</name>
    <dbReference type="NCBI Taxonomy" id="1678845"/>
    <lineage>
        <taxon>Eukaryota</taxon>
        <taxon>Viridiplantae</taxon>
        <taxon>Streptophyta</taxon>
        <taxon>Embryophyta</taxon>
        <taxon>Tracheophyta</taxon>
        <taxon>Spermatophyta</taxon>
        <taxon>Magnoliopsida</taxon>
        <taxon>Liliopsida</taxon>
        <taxon>Araceae</taxon>
        <taxon>Pothoideae</taxon>
        <taxon>Potheae</taxon>
        <taxon>Anthurium</taxon>
    </lineage>
</organism>
<name>A0A1D1YGT1_9ARAE</name>
<dbReference type="AlphaFoldDB" id="A0A1D1YGT1"/>
<evidence type="ECO:0000256" key="1">
    <source>
        <dbReference type="SAM" id="MobiDB-lite"/>
    </source>
</evidence>
<dbReference type="PANTHER" id="PTHR31479">
    <property type="entry name" value="ALPHA/BETA-HYDROLASES SUPERFAMILY PROTEIN"/>
    <property type="match status" value="1"/>
</dbReference>
<gene>
    <name evidence="2" type="primary">At4g10955_1</name>
    <name evidence="2" type="ORF">g.47269</name>
</gene>
<dbReference type="Gene3D" id="3.40.50.1820">
    <property type="entry name" value="alpha/beta hydrolase"/>
    <property type="match status" value="1"/>
</dbReference>
<dbReference type="InterPro" id="IPR029058">
    <property type="entry name" value="AB_hydrolase_fold"/>
</dbReference>